<evidence type="ECO:0000313" key="3">
    <source>
        <dbReference type="Proteomes" id="UP001054837"/>
    </source>
</evidence>
<dbReference type="EMBL" id="BPLQ01010220">
    <property type="protein sequence ID" value="GIY49312.1"/>
    <property type="molecule type" value="Genomic_DNA"/>
</dbReference>
<dbReference type="AlphaFoldDB" id="A0AAV4TVK3"/>
<evidence type="ECO:0000313" key="2">
    <source>
        <dbReference type="EMBL" id="GIY49312.1"/>
    </source>
</evidence>
<keyword evidence="1" id="KW-1133">Transmembrane helix</keyword>
<dbReference type="Proteomes" id="UP001054837">
    <property type="component" value="Unassembled WGS sequence"/>
</dbReference>
<evidence type="ECO:0000256" key="1">
    <source>
        <dbReference type="SAM" id="Phobius"/>
    </source>
</evidence>
<keyword evidence="1" id="KW-0472">Membrane</keyword>
<protein>
    <submittedName>
        <fullName evidence="2">Uncharacterized protein</fullName>
    </submittedName>
</protein>
<organism evidence="2 3">
    <name type="scientific">Caerostris darwini</name>
    <dbReference type="NCBI Taxonomy" id="1538125"/>
    <lineage>
        <taxon>Eukaryota</taxon>
        <taxon>Metazoa</taxon>
        <taxon>Ecdysozoa</taxon>
        <taxon>Arthropoda</taxon>
        <taxon>Chelicerata</taxon>
        <taxon>Arachnida</taxon>
        <taxon>Araneae</taxon>
        <taxon>Araneomorphae</taxon>
        <taxon>Entelegynae</taxon>
        <taxon>Araneoidea</taxon>
        <taxon>Araneidae</taxon>
        <taxon>Caerostris</taxon>
    </lineage>
</organism>
<feature type="transmembrane region" description="Helical" evidence="1">
    <location>
        <begin position="34"/>
        <end position="52"/>
    </location>
</feature>
<keyword evidence="3" id="KW-1185">Reference proteome</keyword>
<comment type="caution">
    <text evidence="2">The sequence shown here is derived from an EMBL/GenBank/DDBJ whole genome shotgun (WGS) entry which is preliminary data.</text>
</comment>
<reference evidence="2 3" key="1">
    <citation type="submission" date="2021-06" db="EMBL/GenBank/DDBJ databases">
        <title>Caerostris darwini draft genome.</title>
        <authorList>
            <person name="Kono N."/>
            <person name="Arakawa K."/>
        </authorList>
    </citation>
    <scope>NUCLEOTIDE SEQUENCE [LARGE SCALE GENOMIC DNA]</scope>
</reference>
<keyword evidence="1" id="KW-0812">Transmembrane</keyword>
<proteinExistence type="predicted"/>
<gene>
    <name evidence="2" type="ORF">CDAR_283641</name>
</gene>
<name>A0AAV4TVK3_9ARAC</name>
<sequence length="195" mass="22338">MDATDFGSSIFVLKIRKHVLPGKHDHENKATEPFSPTHTLIFIFIIFIAFLYRSDKSTSLIFWRLPKGVAAIAHPRRATWRRKIKPGCSFLVCSDRCSENERAKLIWPFARRLRFEFSRLTIHSLPCLDKGLSHALPSTDGQIVATFANSLNYGRNVLNRPKAMIPYAACMCFGAEREAGKRRRQWKLLTAQVSF</sequence>
<accession>A0AAV4TVK3</accession>